<gene>
    <name evidence="1" type="ORF">GGQ54_001207</name>
</gene>
<proteinExistence type="predicted"/>
<accession>A0A7Z0D843</accession>
<reference evidence="1 2" key="1">
    <citation type="submission" date="2020-07" db="EMBL/GenBank/DDBJ databases">
        <title>Sequencing the genomes of 1000 actinobacteria strains.</title>
        <authorList>
            <person name="Klenk H.-P."/>
        </authorList>
    </citation>
    <scope>NUCLEOTIDE SEQUENCE [LARGE SCALE GENOMIC DNA]</scope>
    <source>
        <strain evidence="1 2">DSM 103164</strain>
    </source>
</reference>
<protein>
    <submittedName>
        <fullName evidence="1">Uncharacterized protein</fullName>
    </submittedName>
</protein>
<dbReference type="Proteomes" id="UP000527616">
    <property type="component" value="Unassembled WGS sequence"/>
</dbReference>
<dbReference type="AlphaFoldDB" id="A0A7Z0D843"/>
<dbReference type="EMBL" id="JACBZS010000001">
    <property type="protein sequence ID" value="NYI70647.1"/>
    <property type="molecule type" value="Genomic_DNA"/>
</dbReference>
<evidence type="ECO:0000313" key="2">
    <source>
        <dbReference type="Proteomes" id="UP000527616"/>
    </source>
</evidence>
<sequence>MPAALADPVRLTIVRELSRLLSAILGVTLGKRVDD</sequence>
<organism evidence="1 2">
    <name type="scientific">Naumannella cuiyingiana</name>
    <dbReference type="NCBI Taxonomy" id="1347891"/>
    <lineage>
        <taxon>Bacteria</taxon>
        <taxon>Bacillati</taxon>
        <taxon>Actinomycetota</taxon>
        <taxon>Actinomycetes</taxon>
        <taxon>Propionibacteriales</taxon>
        <taxon>Propionibacteriaceae</taxon>
        <taxon>Naumannella</taxon>
    </lineage>
</organism>
<comment type="caution">
    <text evidence="1">The sequence shown here is derived from an EMBL/GenBank/DDBJ whole genome shotgun (WGS) entry which is preliminary data.</text>
</comment>
<name>A0A7Z0D843_9ACTN</name>
<keyword evidence="2" id="KW-1185">Reference proteome</keyword>
<evidence type="ECO:0000313" key="1">
    <source>
        <dbReference type="EMBL" id="NYI70647.1"/>
    </source>
</evidence>